<dbReference type="InterPro" id="IPR045087">
    <property type="entry name" value="Cu-oxidase_fam"/>
</dbReference>
<proteinExistence type="inferred from homology"/>
<dbReference type="EMBL" id="JABFUD020000009">
    <property type="protein sequence ID" value="KAI5075500.1"/>
    <property type="molecule type" value="Genomic_DNA"/>
</dbReference>
<keyword evidence="2" id="KW-1133">Transmembrane helix</keyword>
<dbReference type="InterPro" id="IPR001117">
    <property type="entry name" value="Cu-oxidase_2nd"/>
</dbReference>
<evidence type="ECO:0000259" key="6">
    <source>
        <dbReference type="Pfam" id="PF07732"/>
    </source>
</evidence>
<keyword evidence="3" id="KW-0732">Signal</keyword>
<feature type="domain" description="Plastocyanin-like" evidence="6">
    <location>
        <begin position="41"/>
        <end position="154"/>
    </location>
</feature>
<dbReference type="InterPro" id="IPR011707">
    <property type="entry name" value="Cu-oxidase-like_N"/>
</dbReference>
<evidence type="ECO:0000259" key="5">
    <source>
        <dbReference type="Pfam" id="PF07731"/>
    </source>
</evidence>
<feature type="domain" description="Plastocyanin-like" evidence="4">
    <location>
        <begin position="167"/>
        <end position="320"/>
    </location>
</feature>
<evidence type="ECO:0000256" key="2">
    <source>
        <dbReference type="SAM" id="Phobius"/>
    </source>
</evidence>
<keyword evidence="2" id="KW-0812">Transmembrane</keyword>
<feature type="domain" description="Plastocyanin-like" evidence="5">
    <location>
        <begin position="426"/>
        <end position="546"/>
    </location>
</feature>
<accession>A0A9D4UX98</accession>
<dbReference type="AlphaFoldDB" id="A0A9D4UX98"/>
<gene>
    <name evidence="7" type="ORF">GOP47_0009576</name>
</gene>
<dbReference type="CDD" id="cd13846">
    <property type="entry name" value="CuRO_1_AAO_like_1"/>
    <property type="match status" value="1"/>
</dbReference>
<name>A0A9D4UX98_ADICA</name>
<comment type="caution">
    <text evidence="7">The sequence shown here is derived from an EMBL/GenBank/DDBJ whole genome shotgun (WGS) entry which is preliminary data.</text>
</comment>
<dbReference type="Pfam" id="PF07731">
    <property type="entry name" value="Cu-oxidase_2"/>
    <property type="match status" value="1"/>
</dbReference>
<evidence type="ECO:0000313" key="7">
    <source>
        <dbReference type="EMBL" id="KAI5075500.1"/>
    </source>
</evidence>
<dbReference type="PANTHER" id="PTHR11709:SF58">
    <property type="entry name" value="SKU5 SIMILAR 3"/>
    <property type="match status" value="1"/>
</dbReference>
<dbReference type="Proteomes" id="UP000886520">
    <property type="component" value="Chromosome 9"/>
</dbReference>
<sequence length="606" mass="66501">MAAQSWLQLVWIWVAWSCVTAGEWRWAVQALDASLYLQWEVSYVTVAPLGVQQQVIGINGQFPGPVIKSTTNDNLVINVVNNLDEDLLITWNGIQQRRTSWQDGVSGTNCAIPPKWNWTYNFQVKDQIGSYFYFPSLGLQRAGGGYGGFTITNRVVISVPFGLPDGDITILIGDWYNAGHKALRASVEKGQLSEIPDGVVINGKGPYPYDSSVPRGILWQTYNVDPGKTYRFRVSNVGSSSSLNFRIQNHNLFLVETEGSYVAQQSYSSLDVHVGQSYSFLVTMDQDASSDYYIVASARFVDITKWSQPNGVAILHYSNSRGPATGSLPPPPDDGQDPLWSLTQAQSIRWNLSAGAARPNPQGSFHYGQIAVSQTLLLRGSGPMSIQGGGSLRYGLNGMSYATPSTPLKLADYYRLSGVFIVDAFPSRPSTNSPASLTSLTSVISGGYRGFMEIIFQNDDSVVQSYHLDGYAFFVVGFGSGEWTEANRGSYNKIDAVARSTTQVFPRSWTAVLVELDNVGMWNLRSELLPNWYLGQELYIRVLNPENSIQTEAAVPDNAIYCGLLASKQKAAFTAPSTSGAATGLLLPFLKFLLCNFIILLTLFSL</sequence>
<dbReference type="Gene3D" id="2.60.40.420">
    <property type="entry name" value="Cupredoxins - blue copper proteins"/>
    <property type="match status" value="3"/>
</dbReference>
<dbReference type="InterPro" id="IPR011706">
    <property type="entry name" value="Cu-oxidase_C"/>
</dbReference>
<evidence type="ECO:0008006" key="9">
    <source>
        <dbReference type="Google" id="ProtNLM"/>
    </source>
</evidence>
<dbReference type="SUPFAM" id="SSF49503">
    <property type="entry name" value="Cupredoxins"/>
    <property type="match status" value="3"/>
</dbReference>
<dbReference type="Pfam" id="PF00394">
    <property type="entry name" value="Cu-oxidase"/>
    <property type="match status" value="1"/>
</dbReference>
<reference evidence="7" key="1">
    <citation type="submission" date="2021-01" db="EMBL/GenBank/DDBJ databases">
        <title>Adiantum capillus-veneris genome.</title>
        <authorList>
            <person name="Fang Y."/>
            <person name="Liao Q."/>
        </authorList>
    </citation>
    <scope>NUCLEOTIDE SEQUENCE</scope>
    <source>
        <strain evidence="7">H3</strain>
        <tissue evidence="7">Leaf</tissue>
    </source>
</reference>
<keyword evidence="2" id="KW-0472">Membrane</keyword>
<dbReference type="OrthoDB" id="2121828at2759"/>
<dbReference type="Pfam" id="PF07732">
    <property type="entry name" value="Cu-oxidase_3"/>
    <property type="match status" value="1"/>
</dbReference>
<evidence type="ECO:0000256" key="1">
    <source>
        <dbReference type="ARBA" id="ARBA00010609"/>
    </source>
</evidence>
<evidence type="ECO:0000256" key="3">
    <source>
        <dbReference type="SAM" id="SignalP"/>
    </source>
</evidence>
<organism evidence="7 8">
    <name type="scientific">Adiantum capillus-veneris</name>
    <name type="common">Maidenhair fern</name>
    <dbReference type="NCBI Taxonomy" id="13818"/>
    <lineage>
        <taxon>Eukaryota</taxon>
        <taxon>Viridiplantae</taxon>
        <taxon>Streptophyta</taxon>
        <taxon>Embryophyta</taxon>
        <taxon>Tracheophyta</taxon>
        <taxon>Polypodiopsida</taxon>
        <taxon>Polypodiidae</taxon>
        <taxon>Polypodiales</taxon>
        <taxon>Pteridineae</taxon>
        <taxon>Pteridaceae</taxon>
        <taxon>Vittarioideae</taxon>
        <taxon>Adiantum</taxon>
    </lineage>
</organism>
<dbReference type="FunFam" id="2.60.40.420:FF:000012">
    <property type="entry name" value="Monocopper oxidase-like protein"/>
    <property type="match status" value="1"/>
</dbReference>
<feature type="chain" id="PRO_5038528013" description="Monocopper oxidase-like protein SKU5" evidence="3">
    <location>
        <begin position="22"/>
        <end position="606"/>
    </location>
</feature>
<protein>
    <recommendedName>
        <fullName evidence="9">Monocopper oxidase-like protein SKU5</fullName>
    </recommendedName>
</protein>
<dbReference type="InterPro" id="IPR008972">
    <property type="entry name" value="Cupredoxin"/>
</dbReference>
<dbReference type="InterPro" id="IPR034273">
    <property type="entry name" value="CuRO_1_AAO-like"/>
</dbReference>
<dbReference type="GO" id="GO:0016491">
    <property type="term" value="F:oxidoreductase activity"/>
    <property type="evidence" value="ECO:0007669"/>
    <property type="project" value="InterPro"/>
</dbReference>
<keyword evidence="8" id="KW-1185">Reference proteome</keyword>
<feature type="signal peptide" evidence="3">
    <location>
        <begin position="1"/>
        <end position="21"/>
    </location>
</feature>
<dbReference type="PANTHER" id="PTHR11709">
    <property type="entry name" value="MULTI-COPPER OXIDASE"/>
    <property type="match status" value="1"/>
</dbReference>
<comment type="similarity">
    <text evidence="1">Belongs to the multicopper oxidase family.</text>
</comment>
<dbReference type="GO" id="GO:0005507">
    <property type="term" value="F:copper ion binding"/>
    <property type="evidence" value="ECO:0007669"/>
    <property type="project" value="InterPro"/>
</dbReference>
<feature type="transmembrane region" description="Helical" evidence="2">
    <location>
        <begin position="585"/>
        <end position="604"/>
    </location>
</feature>
<evidence type="ECO:0000313" key="8">
    <source>
        <dbReference type="Proteomes" id="UP000886520"/>
    </source>
</evidence>
<evidence type="ECO:0000259" key="4">
    <source>
        <dbReference type="Pfam" id="PF00394"/>
    </source>
</evidence>